<evidence type="ECO:0000313" key="2">
    <source>
        <dbReference type="EMBL" id="KAK7847583.1"/>
    </source>
</evidence>
<keyword evidence="3" id="KW-1185">Reference proteome</keyword>
<keyword evidence="1" id="KW-0732">Signal</keyword>
<accession>A0AAW0L9N1</accession>
<gene>
    <name evidence="2" type="ORF">CFP56_006439</name>
</gene>
<dbReference type="EMBL" id="PKMF04000139">
    <property type="protein sequence ID" value="KAK7847583.1"/>
    <property type="molecule type" value="Genomic_DNA"/>
</dbReference>
<comment type="caution">
    <text evidence="2">The sequence shown here is derived from an EMBL/GenBank/DDBJ whole genome shotgun (WGS) entry which is preliminary data.</text>
</comment>
<evidence type="ECO:0000313" key="3">
    <source>
        <dbReference type="Proteomes" id="UP000237347"/>
    </source>
</evidence>
<feature type="chain" id="PRO_5043956819" evidence="1">
    <location>
        <begin position="25"/>
        <end position="96"/>
    </location>
</feature>
<dbReference type="Proteomes" id="UP000237347">
    <property type="component" value="Unassembled WGS sequence"/>
</dbReference>
<name>A0AAW0L9N1_QUESU</name>
<feature type="signal peptide" evidence="1">
    <location>
        <begin position="1"/>
        <end position="24"/>
    </location>
</feature>
<protein>
    <submittedName>
        <fullName evidence="2">Uncharacterized protein</fullName>
    </submittedName>
</protein>
<sequence length="96" mass="10436">MHKNSPSQLALPLLLFDLSPPCDLALISTASNAIAQQASVNAFIDDIPYLFGRINSPRCPQRKKPMAAKSVLSSTLSLTWSRTCLIQSIIADLLII</sequence>
<reference evidence="2 3" key="1">
    <citation type="journal article" date="2018" name="Sci. Data">
        <title>The draft genome sequence of cork oak.</title>
        <authorList>
            <person name="Ramos A.M."/>
            <person name="Usie A."/>
            <person name="Barbosa P."/>
            <person name="Barros P.M."/>
            <person name="Capote T."/>
            <person name="Chaves I."/>
            <person name="Simoes F."/>
            <person name="Abreu I."/>
            <person name="Carrasquinho I."/>
            <person name="Faro C."/>
            <person name="Guimaraes J.B."/>
            <person name="Mendonca D."/>
            <person name="Nobrega F."/>
            <person name="Rodrigues L."/>
            <person name="Saibo N.J.M."/>
            <person name="Varela M.C."/>
            <person name="Egas C."/>
            <person name="Matos J."/>
            <person name="Miguel C.M."/>
            <person name="Oliveira M.M."/>
            <person name="Ricardo C.P."/>
            <person name="Goncalves S."/>
        </authorList>
    </citation>
    <scope>NUCLEOTIDE SEQUENCE [LARGE SCALE GENOMIC DNA]</scope>
    <source>
        <strain evidence="3">cv. HL8</strain>
    </source>
</reference>
<dbReference type="AlphaFoldDB" id="A0AAW0L9N1"/>
<organism evidence="2 3">
    <name type="scientific">Quercus suber</name>
    <name type="common">Cork oak</name>
    <dbReference type="NCBI Taxonomy" id="58331"/>
    <lineage>
        <taxon>Eukaryota</taxon>
        <taxon>Viridiplantae</taxon>
        <taxon>Streptophyta</taxon>
        <taxon>Embryophyta</taxon>
        <taxon>Tracheophyta</taxon>
        <taxon>Spermatophyta</taxon>
        <taxon>Magnoliopsida</taxon>
        <taxon>eudicotyledons</taxon>
        <taxon>Gunneridae</taxon>
        <taxon>Pentapetalae</taxon>
        <taxon>rosids</taxon>
        <taxon>fabids</taxon>
        <taxon>Fagales</taxon>
        <taxon>Fagaceae</taxon>
        <taxon>Quercus</taxon>
    </lineage>
</organism>
<evidence type="ECO:0000256" key="1">
    <source>
        <dbReference type="SAM" id="SignalP"/>
    </source>
</evidence>
<proteinExistence type="predicted"/>